<dbReference type="GO" id="GO:0031998">
    <property type="term" value="P:regulation of fatty acid beta-oxidation"/>
    <property type="evidence" value="ECO:0007669"/>
    <property type="project" value="TreeGrafter"/>
</dbReference>
<proteinExistence type="predicted"/>
<organism evidence="1">
    <name type="scientific">Blastobotrys adeninivorans</name>
    <name type="common">Yeast</name>
    <name type="synonym">Arxula adeninivorans</name>
    <dbReference type="NCBI Taxonomy" id="409370"/>
    <lineage>
        <taxon>Eukaryota</taxon>
        <taxon>Fungi</taxon>
        <taxon>Dikarya</taxon>
        <taxon>Ascomycota</taxon>
        <taxon>Saccharomycotina</taxon>
        <taxon>Dipodascomycetes</taxon>
        <taxon>Dipodascales</taxon>
        <taxon>Trichomonascaceae</taxon>
        <taxon>Blastobotrys</taxon>
    </lineage>
</organism>
<accession>A0A060TB95</accession>
<dbReference type="GO" id="GO:0016485">
    <property type="term" value="P:protein processing"/>
    <property type="evidence" value="ECO:0007669"/>
    <property type="project" value="InterPro"/>
</dbReference>
<dbReference type="AlphaFoldDB" id="A0A060TB95"/>
<dbReference type="GO" id="GO:0004252">
    <property type="term" value="F:serine-type endopeptidase activity"/>
    <property type="evidence" value="ECO:0007669"/>
    <property type="project" value="InterPro"/>
</dbReference>
<dbReference type="PANTHER" id="PTHR21004">
    <property type="entry name" value="SERINE PROTEASE-RELATED"/>
    <property type="match status" value="1"/>
</dbReference>
<dbReference type="Gene3D" id="2.40.10.10">
    <property type="entry name" value="Trypsin-like serine proteases"/>
    <property type="match status" value="1"/>
</dbReference>
<protein>
    <submittedName>
        <fullName evidence="1">ARAD1D33374p</fullName>
    </submittedName>
</protein>
<gene>
    <name evidence="1" type="ORF">GNLVRS02_ARAD1D33374g</name>
</gene>
<dbReference type="PhylomeDB" id="A0A060TB95"/>
<dbReference type="InterPro" id="IPR039245">
    <property type="entry name" value="TYSND1/DEG15"/>
</dbReference>
<dbReference type="Gene3D" id="2.40.10.120">
    <property type="match status" value="1"/>
</dbReference>
<dbReference type="GO" id="GO:0005777">
    <property type="term" value="C:peroxisome"/>
    <property type="evidence" value="ECO:0007669"/>
    <property type="project" value="InterPro"/>
</dbReference>
<sequence length="478" mass="52175">MWFYGCGALTVEINDSDQFSASALYLCQHWDSTQGVFVAFLPQLGHRRPTQIMATLDGMVDKDDVHWHELELVDSHTISDVNTFVSPFLRKHTLVPDNAFPVSVSVLRFKNPSASGVVLESLFPFKVSSSWRPRDPLTVISAPFATVNPAIFVGYSSNGTISYASKDRNTLFCDVRYMEGMSGGVALDKDGRIVGLVIGAIKKENGEGELTVVAALPQIVKELSNYPKFDLSAHLTSELGQQAVKQVPTFDGVVALTVKRPGNMTAWGSGVLLDDQTIVTNRHVIDRHILITAWFGDGQSVEVRSAVSPLEGIDLVVLSLVRKVDFKPVQVSSTPLVKGDKLTSIGYGIFFPLSMDSIFPLYSTGIVSKVVSMRLYDDSTESTPALIAASSGCWNGSSGGGVFRQGTNELVGLMSSNGRVLESGEIIPTMSFVIPVELVQEAIGLWRNGKIKTVNERVERLWKLRATHRVKSHGMPKL</sequence>
<dbReference type="InterPro" id="IPR009003">
    <property type="entry name" value="Peptidase_S1_PA"/>
</dbReference>
<reference evidence="1" key="2">
    <citation type="submission" date="2014-06" db="EMBL/GenBank/DDBJ databases">
        <title>The complete genome of Blastobotrys (Arxula) adeninivorans LS3 - a yeast of biotechnological interest.</title>
        <authorList>
            <person name="Kunze G."/>
            <person name="Gaillardin C."/>
            <person name="Czernicka M."/>
            <person name="Durrens P."/>
            <person name="Martin T."/>
            <person name="Boer E."/>
            <person name="Gabaldon T."/>
            <person name="Cruz J."/>
            <person name="Talla E."/>
            <person name="Marck C."/>
            <person name="Goffeau A."/>
            <person name="Barbe V."/>
            <person name="Baret P."/>
            <person name="Baronian K."/>
            <person name="Beier S."/>
            <person name="Bleykasten C."/>
            <person name="Bode R."/>
            <person name="Casaregola S."/>
            <person name="Despons L."/>
            <person name="Fairhead C."/>
            <person name="Giersberg M."/>
            <person name="Gierski P."/>
            <person name="Hahnel U."/>
            <person name="Hartmann A."/>
            <person name="Jankowska D."/>
            <person name="Jubin C."/>
            <person name="Jung P."/>
            <person name="Lafontaine I."/>
            <person name="Leh-Louis V."/>
            <person name="Lemaire M."/>
            <person name="Marcet-Houben M."/>
            <person name="Mascher M."/>
            <person name="Morel G."/>
            <person name="Richard G.-F."/>
            <person name="Riechen J."/>
            <person name="Sacerdot C."/>
            <person name="Sarkar A."/>
            <person name="Savel G."/>
            <person name="Schacherer J."/>
            <person name="Sherman D."/>
            <person name="Straub M.-L."/>
            <person name="Stein N."/>
            <person name="Thierry A."/>
            <person name="Trautwein-Schult A."/>
            <person name="Westhof E."/>
            <person name="Worch S."/>
            <person name="Dujon B."/>
            <person name="Souciet J.-L."/>
            <person name="Wincker P."/>
            <person name="Scholz U."/>
            <person name="Neuveglise N."/>
        </authorList>
    </citation>
    <scope>NUCLEOTIDE SEQUENCE</scope>
    <source>
        <strain evidence="1">LS3</strain>
    </source>
</reference>
<reference evidence="1" key="1">
    <citation type="submission" date="2014-02" db="EMBL/GenBank/DDBJ databases">
        <authorList>
            <person name="Genoscope - CEA"/>
        </authorList>
    </citation>
    <scope>NUCLEOTIDE SEQUENCE</scope>
    <source>
        <strain evidence="1">LS3</strain>
    </source>
</reference>
<dbReference type="Pfam" id="PF13365">
    <property type="entry name" value="Trypsin_2"/>
    <property type="match status" value="1"/>
</dbReference>
<dbReference type="EMBL" id="HG937694">
    <property type="protein sequence ID" value="CDP38380.1"/>
    <property type="molecule type" value="Genomic_DNA"/>
</dbReference>
<dbReference type="PANTHER" id="PTHR21004:SF0">
    <property type="entry name" value="PEROXISOMAL LEADER PEPTIDE-PROCESSING PROTEASE"/>
    <property type="match status" value="1"/>
</dbReference>
<dbReference type="InterPro" id="IPR043504">
    <property type="entry name" value="Peptidase_S1_PA_chymotrypsin"/>
</dbReference>
<evidence type="ECO:0000313" key="1">
    <source>
        <dbReference type="EMBL" id="CDP38380.1"/>
    </source>
</evidence>
<dbReference type="SUPFAM" id="SSF50494">
    <property type="entry name" value="Trypsin-like serine proteases"/>
    <property type="match status" value="2"/>
</dbReference>
<name>A0A060TB95_BLAAD</name>